<sequence>MANYILGIDQGTTGTRAYFVDKEGRFYAGAYKEHRQIYPQPGWVEHDPEEIWESVCGVVHQLLEEGAVRPGDIEGIGIANQGETVMVWERATGKPIYNAIVWQCRRTADMVEELRARPGLKAKVHQKTGVFIDSYFSAPKIRWILDHVPGAQARAEAGELVAGTLDSWLIWKLTGGQEHVTDYTTASRTMLFNINTLEWDHEILDLFNIPRHMLARVLPTSGLFGTASMKGILGSGMPITGSAVDQMCALFGQTCFDKGNVKNTYGTGCFLFMNLGAEPILSQSGILTTIGWGFEQEVTYAFDGGVYIAGAAVQWLRDGLGLISRAEETEELAFSVPDSGGLFFVPAFAGLAAPYWDQYARGTMVGITAAITRAHLARATLESIAYQVRNVVEAMEVDAGFKINVLRVDGGLTRNKFLMQFQADILGIPIEVPAIPETTALGAAYFAGLATGFWSGLDELRFMWRLEKRYEPVMTEQQRANLYADWLRAVERARGWERRHEE</sequence>
<dbReference type="PANTHER" id="PTHR10196">
    <property type="entry name" value="SUGAR KINASE"/>
    <property type="match status" value="1"/>
</dbReference>
<keyword evidence="5 10" id="KW-0418">Kinase</keyword>
<feature type="domain" description="Carbohydrate kinase FGGY N-terminal" evidence="12">
    <location>
        <begin position="4"/>
        <end position="252"/>
    </location>
</feature>
<dbReference type="NCBIfam" id="NF000756">
    <property type="entry name" value="PRK00047.1"/>
    <property type="match status" value="1"/>
</dbReference>
<evidence type="ECO:0000259" key="13">
    <source>
        <dbReference type="Pfam" id="PF02782"/>
    </source>
</evidence>
<comment type="catalytic activity">
    <reaction evidence="8 10">
        <text>glycerol + ATP = sn-glycerol 3-phosphate + ADP + H(+)</text>
        <dbReference type="Rhea" id="RHEA:21644"/>
        <dbReference type="ChEBI" id="CHEBI:15378"/>
        <dbReference type="ChEBI" id="CHEBI:17754"/>
        <dbReference type="ChEBI" id="CHEBI:30616"/>
        <dbReference type="ChEBI" id="CHEBI:57597"/>
        <dbReference type="ChEBI" id="CHEBI:456216"/>
        <dbReference type="EC" id="2.7.1.30"/>
    </reaction>
</comment>
<evidence type="ECO:0000256" key="10">
    <source>
        <dbReference type="HAMAP-Rule" id="MF_00186"/>
    </source>
</evidence>
<dbReference type="Gene3D" id="3.30.420.40">
    <property type="match status" value="2"/>
</dbReference>
<feature type="binding site" evidence="10">
    <location>
        <position position="314"/>
    </location>
    <ligand>
        <name>ATP</name>
        <dbReference type="ChEBI" id="CHEBI:30616"/>
    </ligand>
</feature>
<feature type="binding site" evidence="10">
    <location>
        <position position="135"/>
    </location>
    <ligand>
        <name>glycerol</name>
        <dbReference type="ChEBI" id="CHEBI:17754"/>
    </ligand>
</feature>
<dbReference type="InterPro" id="IPR018485">
    <property type="entry name" value="FGGY_C"/>
</dbReference>
<comment type="function">
    <text evidence="9 10">Key enzyme in the regulation of glycerol uptake and metabolism. Catalyzes the phosphorylation of glycerol to yield sn-glycerol 3-phosphate.</text>
</comment>
<dbReference type="PIRSF" id="PIRSF000538">
    <property type="entry name" value="GlpK"/>
    <property type="match status" value="1"/>
</dbReference>
<organism evidence="14 16">
    <name type="scientific">Candidatus Hakubella thermalkaliphila</name>
    <dbReference type="NCBI Taxonomy" id="2754717"/>
    <lineage>
        <taxon>Bacteria</taxon>
        <taxon>Bacillati</taxon>
        <taxon>Actinomycetota</taxon>
        <taxon>Actinomycetota incertae sedis</taxon>
        <taxon>Candidatus Hakubellales</taxon>
        <taxon>Candidatus Hakubellaceae</taxon>
        <taxon>Candidatus Hakubella</taxon>
    </lineage>
</organism>
<evidence type="ECO:0000313" key="17">
    <source>
        <dbReference type="Proteomes" id="UP000591948"/>
    </source>
</evidence>
<feature type="binding site" evidence="10">
    <location>
        <position position="245"/>
    </location>
    <ligand>
        <name>glycerol</name>
        <dbReference type="ChEBI" id="CHEBI:17754"/>
    </ligand>
</feature>
<dbReference type="InterPro" id="IPR000577">
    <property type="entry name" value="Carb_kinase_FGGY"/>
</dbReference>
<dbReference type="NCBIfam" id="TIGR01311">
    <property type="entry name" value="glycerol_kin"/>
    <property type="match status" value="1"/>
</dbReference>
<evidence type="ECO:0000313" key="14">
    <source>
        <dbReference type="EMBL" id="GFP25203.1"/>
    </source>
</evidence>
<dbReference type="InterPro" id="IPR043129">
    <property type="entry name" value="ATPase_NBD"/>
</dbReference>
<evidence type="ECO:0000256" key="8">
    <source>
        <dbReference type="ARBA" id="ARBA00052101"/>
    </source>
</evidence>
<dbReference type="InterPro" id="IPR018483">
    <property type="entry name" value="Carb_kinase_FGGY_CS"/>
</dbReference>
<feature type="binding site" evidence="10">
    <location>
        <position position="13"/>
    </location>
    <ligand>
        <name>ATP</name>
        <dbReference type="ChEBI" id="CHEBI:30616"/>
    </ligand>
</feature>
<evidence type="ECO:0000313" key="16">
    <source>
        <dbReference type="Proteomes" id="UP000543224"/>
    </source>
</evidence>
<feature type="binding site" evidence="10">
    <location>
        <position position="12"/>
    </location>
    <ligand>
        <name>sn-glycerol 3-phosphate</name>
        <dbReference type="ChEBI" id="CHEBI:57597"/>
    </ligand>
</feature>
<feature type="domain" description="Carbohydrate kinase FGGY C-terminal" evidence="13">
    <location>
        <begin position="262"/>
        <end position="450"/>
    </location>
</feature>
<keyword evidence="6 10" id="KW-0319">Glycerol metabolism</keyword>
<feature type="binding site" evidence="10">
    <location>
        <position position="411"/>
    </location>
    <ligand>
        <name>ATP</name>
        <dbReference type="ChEBI" id="CHEBI:30616"/>
    </ligand>
</feature>
<dbReference type="GO" id="GO:0019563">
    <property type="term" value="P:glycerol catabolic process"/>
    <property type="evidence" value="ECO:0007669"/>
    <property type="project" value="UniProtKB-UniRule"/>
</dbReference>
<comment type="pathway">
    <text evidence="1 10">Polyol metabolism; glycerol degradation via glycerol kinase pathway; sn-glycerol 3-phosphate from glycerol: step 1/1.</text>
</comment>
<feature type="binding site" evidence="10">
    <location>
        <position position="310"/>
    </location>
    <ligand>
        <name>ATP</name>
        <dbReference type="ChEBI" id="CHEBI:30616"/>
    </ligand>
</feature>
<accession>A0A6V8NYV9</accession>
<dbReference type="Proteomes" id="UP000543224">
    <property type="component" value="Unassembled WGS sequence"/>
</dbReference>
<dbReference type="GO" id="GO:0005829">
    <property type="term" value="C:cytosol"/>
    <property type="evidence" value="ECO:0007669"/>
    <property type="project" value="TreeGrafter"/>
</dbReference>
<dbReference type="PANTHER" id="PTHR10196:SF69">
    <property type="entry name" value="GLYCEROL KINASE"/>
    <property type="match status" value="1"/>
</dbReference>
<dbReference type="Pfam" id="PF00370">
    <property type="entry name" value="FGGY_N"/>
    <property type="match status" value="1"/>
</dbReference>
<comment type="activity regulation">
    <text evidence="10">Inhibited by fructose 1,6-bisphosphate (FBP).</text>
</comment>
<feature type="binding site" evidence="10">
    <location>
        <position position="267"/>
    </location>
    <ligand>
        <name>ADP</name>
        <dbReference type="ChEBI" id="CHEBI:456216"/>
    </ligand>
</feature>
<feature type="binding site" evidence="10">
    <location>
        <position position="310"/>
    </location>
    <ligand>
        <name>ADP</name>
        <dbReference type="ChEBI" id="CHEBI:456216"/>
    </ligand>
</feature>
<feature type="binding site" evidence="10">
    <location>
        <position position="83"/>
    </location>
    <ligand>
        <name>glycerol</name>
        <dbReference type="ChEBI" id="CHEBI:17754"/>
    </ligand>
</feature>
<reference evidence="16 17" key="1">
    <citation type="journal article" date="2020" name="Front. Microbiol.">
        <title>Single-cell genomics of novel Actinobacteria with the Wood-Ljungdahl pathway discovered in a serpentinizing system.</title>
        <authorList>
            <person name="Merino N."/>
            <person name="Kawai M."/>
            <person name="Boyd E.S."/>
            <person name="Colman D.R."/>
            <person name="McGlynn S.E."/>
            <person name="Nealson K.H."/>
            <person name="Kurokawa K."/>
            <person name="Hongoh Y."/>
        </authorList>
    </citation>
    <scope>NUCLEOTIDE SEQUENCE [LARGE SCALE GENOMIC DNA]</scope>
    <source>
        <strain evidence="14 16">S25</strain>
        <strain evidence="15 17">S33</strain>
    </source>
</reference>
<feature type="binding site" evidence="10">
    <location>
        <position position="135"/>
    </location>
    <ligand>
        <name>sn-glycerol 3-phosphate</name>
        <dbReference type="ChEBI" id="CHEBI:57597"/>
    </ligand>
</feature>
<feature type="binding site" evidence="10">
    <location>
        <position position="16"/>
    </location>
    <ligand>
        <name>ADP</name>
        <dbReference type="ChEBI" id="CHEBI:456216"/>
    </ligand>
</feature>
<feature type="binding site" evidence="10">
    <location>
        <position position="245"/>
    </location>
    <ligand>
        <name>sn-glycerol 3-phosphate</name>
        <dbReference type="ChEBI" id="CHEBI:57597"/>
    </ligand>
</feature>
<evidence type="ECO:0000256" key="5">
    <source>
        <dbReference type="ARBA" id="ARBA00022777"/>
    </source>
</evidence>
<comment type="caution">
    <text evidence="10">Lacks conserved residue(s) required for the propagation of feature annotation.</text>
</comment>
<dbReference type="HAMAP" id="MF_00186">
    <property type="entry name" value="Glycerol_kin"/>
    <property type="match status" value="1"/>
</dbReference>
<dbReference type="EMBL" id="BLRX01000052">
    <property type="protein sequence ID" value="GFP25203.1"/>
    <property type="molecule type" value="Genomic_DNA"/>
</dbReference>
<dbReference type="RefSeq" id="WP_176232943.1">
    <property type="nucleotide sequence ID" value="NZ_BLRY01000004.1"/>
</dbReference>
<evidence type="ECO:0000256" key="1">
    <source>
        <dbReference type="ARBA" id="ARBA00005190"/>
    </source>
</evidence>
<dbReference type="Proteomes" id="UP000591948">
    <property type="component" value="Unassembled WGS sequence"/>
</dbReference>
<feature type="binding site" evidence="10">
    <location>
        <position position="267"/>
    </location>
    <ligand>
        <name>ATP</name>
        <dbReference type="ChEBI" id="CHEBI:30616"/>
    </ligand>
</feature>
<keyword evidence="4 10" id="KW-0547">Nucleotide-binding</keyword>
<dbReference type="FunFam" id="3.30.420.40:FF:000008">
    <property type="entry name" value="Glycerol kinase"/>
    <property type="match status" value="1"/>
</dbReference>
<dbReference type="Pfam" id="PF02782">
    <property type="entry name" value="FGGY_C"/>
    <property type="match status" value="1"/>
</dbReference>
<proteinExistence type="inferred from homology"/>
<dbReference type="PROSITE" id="PS00933">
    <property type="entry name" value="FGGY_KINASES_1"/>
    <property type="match status" value="1"/>
</dbReference>
<dbReference type="AlphaFoldDB" id="A0A6V8NYV9"/>
<evidence type="ECO:0000256" key="11">
    <source>
        <dbReference type="RuleBase" id="RU003733"/>
    </source>
</evidence>
<dbReference type="GO" id="GO:0004370">
    <property type="term" value="F:glycerol kinase activity"/>
    <property type="evidence" value="ECO:0007669"/>
    <property type="project" value="UniProtKB-UniRule"/>
</dbReference>
<dbReference type="EC" id="2.7.1.30" evidence="10"/>
<comment type="caution">
    <text evidence="14">The sequence shown here is derived from an EMBL/GenBank/DDBJ whole genome shotgun (WGS) entry which is preliminary data.</text>
</comment>
<evidence type="ECO:0000259" key="12">
    <source>
        <dbReference type="Pfam" id="PF00370"/>
    </source>
</evidence>
<feature type="binding site" evidence="10">
    <location>
        <position position="83"/>
    </location>
    <ligand>
        <name>sn-glycerol 3-phosphate</name>
        <dbReference type="ChEBI" id="CHEBI:57597"/>
    </ligand>
</feature>
<keyword evidence="3 10" id="KW-0808">Transferase</keyword>
<evidence type="ECO:0000256" key="6">
    <source>
        <dbReference type="ARBA" id="ARBA00022798"/>
    </source>
</evidence>
<dbReference type="GO" id="GO:0006072">
    <property type="term" value="P:glycerol-3-phosphate metabolic process"/>
    <property type="evidence" value="ECO:0007669"/>
    <property type="project" value="InterPro"/>
</dbReference>
<feature type="binding site" evidence="10">
    <location>
        <position position="12"/>
    </location>
    <ligand>
        <name>ATP</name>
        <dbReference type="ChEBI" id="CHEBI:30616"/>
    </ligand>
</feature>
<dbReference type="EMBL" id="BLRY01000004">
    <property type="protein sequence ID" value="GFP26719.1"/>
    <property type="molecule type" value="Genomic_DNA"/>
</dbReference>
<evidence type="ECO:0000256" key="3">
    <source>
        <dbReference type="ARBA" id="ARBA00022679"/>
    </source>
</evidence>
<protein>
    <recommendedName>
        <fullName evidence="10">Glycerol kinase</fullName>
        <ecNumber evidence="10">2.7.1.30</ecNumber>
    </recommendedName>
    <alternativeName>
        <fullName evidence="10">ATP:glycerol 3-phosphotransferase</fullName>
    </alternativeName>
    <alternativeName>
        <fullName evidence="10">Glycerokinase</fullName>
        <shortName evidence="10">GK</shortName>
    </alternativeName>
</protein>
<evidence type="ECO:0000256" key="7">
    <source>
        <dbReference type="ARBA" id="ARBA00022840"/>
    </source>
</evidence>
<evidence type="ECO:0000256" key="4">
    <source>
        <dbReference type="ARBA" id="ARBA00022741"/>
    </source>
</evidence>
<feature type="binding site" evidence="10">
    <location>
        <position position="246"/>
    </location>
    <ligand>
        <name>glycerol</name>
        <dbReference type="ChEBI" id="CHEBI:17754"/>
    </ligand>
</feature>
<dbReference type="PROSITE" id="PS00445">
    <property type="entry name" value="FGGY_KINASES_2"/>
    <property type="match status" value="1"/>
</dbReference>
<feature type="binding site" evidence="10">
    <location>
        <position position="415"/>
    </location>
    <ligand>
        <name>ADP</name>
        <dbReference type="ChEBI" id="CHEBI:456216"/>
    </ligand>
</feature>
<comment type="similarity">
    <text evidence="2 10 11">Belongs to the FGGY kinase family.</text>
</comment>
<dbReference type="UniPathway" id="UPA00618">
    <property type="reaction ID" value="UER00672"/>
</dbReference>
<keyword evidence="17" id="KW-1185">Reference proteome</keyword>
<evidence type="ECO:0000313" key="15">
    <source>
        <dbReference type="EMBL" id="GFP26719.1"/>
    </source>
</evidence>
<gene>
    <name evidence="10" type="primary">glpK</name>
    <name evidence="14" type="ORF">HKBW3S25_00661</name>
    <name evidence="15" type="ORF">HKBW3S33_00134</name>
</gene>
<keyword evidence="7 10" id="KW-0067">ATP-binding</keyword>
<evidence type="ECO:0000256" key="9">
    <source>
        <dbReference type="ARBA" id="ARBA00054633"/>
    </source>
</evidence>
<dbReference type="InterPro" id="IPR018484">
    <property type="entry name" value="FGGY_N"/>
</dbReference>
<feature type="binding site" evidence="10">
    <location>
        <position position="12"/>
    </location>
    <ligand>
        <name>ADP</name>
        <dbReference type="ChEBI" id="CHEBI:456216"/>
    </ligand>
</feature>
<dbReference type="InterPro" id="IPR005999">
    <property type="entry name" value="Glycerol_kin"/>
</dbReference>
<feature type="binding site" evidence="10">
    <location>
        <position position="411"/>
    </location>
    <ligand>
        <name>ADP</name>
        <dbReference type="ChEBI" id="CHEBI:456216"/>
    </ligand>
</feature>
<dbReference type="FunFam" id="3.30.420.40:FF:000007">
    <property type="entry name" value="Glycerol kinase"/>
    <property type="match status" value="1"/>
</dbReference>
<evidence type="ECO:0000256" key="2">
    <source>
        <dbReference type="ARBA" id="ARBA00009156"/>
    </source>
</evidence>
<dbReference type="SUPFAM" id="SSF53067">
    <property type="entry name" value="Actin-like ATPase domain"/>
    <property type="match status" value="2"/>
</dbReference>
<dbReference type="GO" id="GO:0005524">
    <property type="term" value="F:ATP binding"/>
    <property type="evidence" value="ECO:0007669"/>
    <property type="project" value="UniProtKB-UniRule"/>
</dbReference>
<dbReference type="CDD" id="cd07769">
    <property type="entry name" value="ASKHA_NBD_FGGY_GK"/>
    <property type="match status" value="1"/>
</dbReference>
<name>A0A6V8NYV9_9ACTN</name>